<dbReference type="AlphaFoldDB" id="A0A9B0TRT3"/>
<feature type="domain" description="Alpha/beta hydrolase fold-3" evidence="2">
    <location>
        <begin position="270"/>
        <end position="327"/>
    </location>
</feature>
<name>A0A9B0TRT3_CHRAS</name>
<accession>A0A9B0TRT3</accession>
<feature type="domain" description="Alpha/beta hydrolase fold-3" evidence="2">
    <location>
        <begin position="62"/>
        <end position="208"/>
    </location>
</feature>
<dbReference type="GO" id="GO:0016787">
    <property type="term" value="F:hydrolase activity"/>
    <property type="evidence" value="ECO:0007669"/>
    <property type="project" value="UniProtKB-KW"/>
</dbReference>
<dbReference type="InterPro" id="IPR013094">
    <property type="entry name" value="AB_hydrolase_3"/>
</dbReference>
<dbReference type="CTD" id="126767"/>
<dbReference type="InterPro" id="IPR029058">
    <property type="entry name" value="AB_hydrolase_fold"/>
</dbReference>
<evidence type="ECO:0000259" key="2">
    <source>
        <dbReference type="Pfam" id="PF07859"/>
    </source>
</evidence>
<gene>
    <name evidence="4" type="primary">AADACL3</name>
</gene>
<dbReference type="Pfam" id="PF07859">
    <property type="entry name" value="Abhydrolase_3"/>
    <property type="match status" value="2"/>
</dbReference>
<dbReference type="RefSeq" id="XP_006866484.1">
    <property type="nucleotide sequence ID" value="XM_006866422.1"/>
</dbReference>
<dbReference type="GeneID" id="102821438"/>
<keyword evidence="3" id="KW-1185">Reference proteome</keyword>
<evidence type="ECO:0000313" key="3">
    <source>
        <dbReference type="Proteomes" id="UP000504623"/>
    </source>
</evidence>
<dbReference type="PANTHER" id="PTHR48081">
    <property type="entry name" value="AB HYDROLASE SUPERFAMILY PROTEIN C4A8.06C"/>
    <property type="match status" value="1"/>
</dbReference>
<proteinExistence type="predicted"/>
<keyword evidence="1" id="KW-0378">Hydrolase</keyword>
<dbReference type="InterPro" id="IPR050300">
    <property type="entry name" value="GDXG_lipolytic_enzyme"/>
</dbReference>
<reference evidence="4" key="1">
    <citation type="submission" date="2025-08" db="UniProtKB">
        <authorList>
            <consortium name="RefSeq"/>
        </authorList>
    </citation>
    <scope>IDENTIFICATION</scope>
    <source>
        <tissue evidence="4">Spleen</tissue>
    </source>
</reference>
<dbReference type="Proteomes" id="UP000504623">
    <property type="component" value="Unplaced"/>
</dbReference>
<dbReference type="PANTHER" id="PTHR48081:SF32">
    <property type="entry name" value="ALPHA_BETA HYDROLASE FOLD-3 DOMAIN-CONTAINING PROTEIN"/>
    <property type="match status" value="1"/>
</dbReference>
<dbReference type="Gene3D" id="3.40.50.1820">
    <property type="entry name" value="alpha/beta hydrolase"/>
    <property type="match status" value="1"/>
</dbReference>
<evidence type="ECO:0000313" key="4">
    <source>
        <dbReference type="RefSeq" id="XP_006866484.1"/>
    </source>
</evidence>
<dbReference type="SUPFAM" id="SSF53474">
    <property type="entry name" value="alpha/beta-Hydrolases"/>
    <property type="match status" value="1"/>
</dbReference>
<dbReference type="OrthoDB" id="408631at2759"/>
<protein>
    <submittedName>
        <fullName evidence="4">Arylacetamide deacetylase-like 3</fullName>
    </submittedName>
</protein>
<organism evidence="3 4">
    <name type="scientific">Chrysochloris asiatica</name>
    <name type="common">Cape golden mole</name>
    <dbReference type="NCBI Taxonomy" id="185453"/>
    <lineage>
        <taxon>Eukaryota</taxon>
        <taxon>Metazoa</taxon>
        <taxon>Chordata</taxon>
        <taxon>Craniata</taxon>
        <taxon>Vertebrata</taxon>
        <taxon>Euteleostomi</taxon>
        <taxon>Mammalia</taxon>
        <taxon>Eutheria</taxon>
        <taxon>Afrotheria</taxon>
        <taxon>Chrysochloridae</taxon>
        <taxon>Chrysochlorinae</taxon>
        <taxon>Chrysochloris</taxon>
    </lineage>
</organism>
<sequence>MGQGKIFETLRICSMPEFVRFMHDLPPLKKDPAVVVTDLRFGTIPVKLYQPKASSLTPRPGIVFYHGGGAIVGSLKTHHNICCLLCKESDSVVLSVGYRMMPKHKNPVAKTDNLVATIHFLKSLNAYGVDPARVVVCGDSIGGGIAALICQELRNRQDLPKIRAQILIYATLQGLDLDLPSYHQNKNVPLLSLSFAIYCWCQYLNIHPSWESTMLKGNYLPIELKEKYKKWLGPENIPERFKQQGYRQVPQGPLNEEAHLEISLAMEGIVTPLLVEDDVIAQVPEACIVSCEYDILRDDSLLYKKRLEDMGVPVTWHHMEDGFHGVLSSSQMGFFYFSCSTRILNVVVNFIKGL</sequence>
<evidence type="ECO:0000256" key="1">
    <source>
        <dbReference type="ARBA" id="ARBA00022801"/>
    </source>
</evidence>